<keyword evidence="8 10" id="KW-1133">Transmembrane helix</keyword>
<comment type="function">
    <text evidence="1 10">Controls the rotational direction of flagella during chemotaxis.</text>
</comment>
<dbReference type="InterPro" id="IPR005503">
    <property type="entry name" value="FliL"/>
</dbReference>
<evidence type="ECO:0000256" key="1">
    <source>
        <dbReference type="ARBA" id="ARBA00002254"/>
    </source>
</evidence>
<keyword evidence="9 10" id="KW-0472">Membrane</keyword>
<dbReference type="EMBL" id="CP106738">
    <property type="protein sequence ID" value="UXX82272.1"/>
    <property type="molecule type" value="Genomic_DNA"/>
</dbReference>
<keyword evidence="12" id="KW-1185">Reference proteome</keyword>
<keyword evidence="7 10" id="KW-0283">Flagellar rotation</keyword>
<keyword evidence="5 10" id="KW-0145">Chemotaxis</keyword>
<evidence type="ECO:0000256" key="6">
    <source>
        <dbReference type="ARBA" id="ARBA00022692"/>
    </source>
</evidence>
<dbReference type="RefSeq" id="WP_263047247.1">
    <property type="nucleotide sequence ID" value="NZ_CP106738.1"/>
</dbReference>
<evidence type="ECO:0000256" key="2">
    <source>
        <dbReference type="ARBA" id="ARBA00004162"/>
    </source>
</evidence>
<organism evidence="11 12">
    <name type="scientific">Roseovarius pelagicus</name>
    <dbReference type="NCBI Taxonomy" id="2980108"/>
    <lineage>
        <taxon>Bacteria</taxon>
        <taxon>Pseudomonadati</taxon>
        <taxon>Pseudomonadota</taxon>
        <taxon>Alphaproteobacteria</taxon>
        <taxon>Rhodobacterales</taxon>
        <taxon>Roseobacteraceae</taxon>
        <taxon>Roseovarius</taxon>
    </lineage>
</organism>
<evidence type="ECO:0000256" key="8">
    <source>
        <dbReference type="ARBA" id="ARBA00022989"/>
    </source>
</evidence>
<proteinExistence type="inferred from homology"/>
<keyword evidence="11" id="KW-0282">Flagellum</keyword>
<keyword evidence="11" id="KW-0966">Cell projection</keyword>
<protein>
    <recommendedName>
        <fullName evidence="10">Flagellar protein FliL</fullName>
    </recommendedName>
</protein>
<reference evidence="11" key="1">
    <citation type="submission" date="2022-10" db="EMBL/GenBank/DDBJ databases">
        <title>Roseovarius pelagicus sp. nov., isolated from Arctic seawater.</title>
        <authorList>
            <person name="Hong Y.W."/>
            <person name="Hwang C.Y."/>
        </authorList>
    </citation>
    <scope>NUCLEOTIDE SEQUENCE</scope>
    <source>
        <strain evidence="11">HL-MP18</strain>
    </source>
</reference>
<accession>A0ABY6D809</accession>
<name>A0ABY6D809_9RHOB</name>
<keyword evidence="10" id="KW-0997">Cell inner membrane</keyword>
<evidence type="ECO:0000256" key="5">
    <source>
        <dbReference type="ARBA" id="ARBA00022500"/>
    </source>
</evidence>
<evidence type="ECO:0000256" key="7">
    <source>
        <dbReference type="ARBA" id="ARBA00022779"/>
    </source>
</evidence>
<evidence type="ECO:0000256" key="10">
    <source>
        <dbReference type="RuleBase" id="RU364125"/>
    </source>
</evidence>
<sequence>MADKDHKDDETRGKPSKLPLILGVGLALAGGGGGFFAANTGLILAPESGGHDLTVTGTHDEHAKGHTQKTMPDIAYVPVDALVISLGDGATGAHLRFRAQLEVASQYRQEVETLMPRVVDVLNSYLRALETRDLADSTALVRLRAQMLRRIQIVTGAERVNDLLIMEFVLN</sequence>
<evidence type="ECO:0000256" key="3">
    <source>
        <dbReference type="ARBA" id="ARBA00008281"/>
    </source>
</evidence>
<comment type="similarity">
    <text evidence="3 10">Belongs to the FliL family.</text>
</comment>
<keyword evidence="6 10" id="KW-0812">Transmembrane</keyword>
<keyword evidence="11" id="KW-0969">Cilium</keyword>
<evidence type="ECO:0000313" key="12">
    <source>
        <dbReference type="Proteomes" id="UP001064087"/>
    </source>
</evidence>
<dbReference type="Proteomes" id="UP001064087">
    <property type="component" value="Chromosome"/>
</dbReference>
<gene>
    <name evidence="11" type="ORF">N7U68_14340</name>
</gene>
<dbReference type="Pfam" id="PF03748">
    <property type="entry name" value="FliL"/>
    <property type="match status" value="1"/>
</dbReference>
<keyword evidence="4" id="KW-1003">Cell membrane</keyword>
<feature type="transmembrane region" description="Helical" evidence="10">
    <location>
        <begin position="20"/>
        <end position="38"/>
    </location>
</feature>
<evidence type="ECO:0000313" key="11">
    <source>
        <dbReference type="EMBL" id="UXX82272.1"/>
    </source>
</evidence>
<evidence type="ECO:0000256" key="9">
    <source>
        <dbReference type="ARBA" id="ARBA00023136"/>
    </source>
</evidence>
<evidence type="ECO:0000256" key="4">
    <source>
        <dbReference type="ARBA" id="ARBA00022475"/>
    </source>
</evidence>
<comment type="subcellular location">
    <subcellularLocation>
        <location evidence="10">Cell inner membrane</location>
    </subcellularLocation>
    <subcellularLocation>
        <location evidence="2">Cell membrane</location>
        <topology evidence="2">Single-pass membrane protein</topology>
    </subcellularLocation>
</comment>